<dbReference type="PANTHER" id="PTHR33096:SF1">
    <property type="entry name" value="CXC1-LIKE CYSTEINE CLUSTER ASSOCIATED WITH KDZ TRANSPOSASES DOMAIN-CONTAINING PROTEIN"/>
    <property type="match status" value="1"/>
</dbReference>
<organism evidence="1 2">
    <name type="scientific">Puccinia striiformis f. sp. tritici PST-78</name>
    <dbReference type="NCBI Taxonomy" id="1165861"/>
    <lineage>
        <taxon>Eukaryota</taxon>
        <taxon>Fungi</taxon>
        <taxon>Dikarya</taxon>
        <taxon>Basidiomycota</taxon>
        <taxon>Pucciniomycotina</taxon>
        <taxon>Pucciniomycetes</taxon>
        <taxon>Pucciniales</taxon>
        <taxon>Pucciniaceae</taxon>
        <taxon>Puccinia</taxon>
    </lineage>
</organism>
<comment type="caution">
    <text evidence="1">The sequence shown here is derived from an EMBL/GenBank/DDBJ whole genome shotgun (WGS) entry which is preliminary data.</text>
</comment>
<dbReference type="AlphaFoldDB" id="A0A0L0UI50"/>
<name>A0A0L0UI50_9BASI</name>
<dbReference type="Proteomes" id="UP000054564">
    <property type="component" value="Unassembled WGS sequence"/>
</dbReference>
<proteinExistence type="predicted"/>
<accession>A0A0L0UI50</accession>
<gene>
    <name evidence="1" type="ORF">PSTG_20027</name>
</gene>
<dbReference type="PANTHER" id="PTHR33096">
    <property type="entry name" value="CXC2 DOMAIN-CONTAINING PROTEIN"/>
    <property type="match status" value="1"/>
</dbReference>
<dbReference type="STRING" id="1165861.A0A0L0UI50"/>
<keyword evidence="2" id="KW-1185">Reference proteome</keyword>
<sequence>MDSHLGSHGKEGVLKAMRAQKKKKQKLVDRFNEQYQLFKDNYADNRFTDSHVHPLSYKEFKKLSLDHSFWNDEFYYHSSAPWAIDPDVRTGINCVLLLKRIQEEFELIAQEVARAIGWAIALHRDITNIIG</sequence>
<reference evidence="2" key="1">
    <citation type="submission" date="2014-03" db="EMBL/GenBank/DDBJ databases">
        <title>The Genome Sequence of Puccinia striiformis f. sp. tritici PST-78.</title>
        <authorList>
            <consortium name="The Broad Institute Genome Sequencing Platform"/>
            <person name="Cuomo C."/>
            <person name="Hulbert S."/>
            <person name="Chen X."/>
            <person name="Walker B."/>
            <person name="Young S.K."/>
            <person name="Zeng Q."/>
            <person name="Gargeya S."/>
            <person name="Fitzgerald M."/>
            <person name="Haas B."/>
            <person name="Abouelleil A."/>
            <person name="Alvarado L."/>
            <person name="Arachchi H.M."/>
            <person name="Berlin A.M."/>
            <person name="Chapman S.B."/>
            <person name="Goldberg J."/>
            <person name="Griggs A."/>
            <person name="Gujja S."/>
            <person name="Hansen M."/>
            <person name="Howarth C."/>
            <person name="Imamovic A."/>
            <person name="Larimer J."/>
            <person name="McCowan C."/>
            <person name="Montmayeur A."/>
            <person name="Murphy C."/>
            <person name="Neiman D."/>
            <person name="Pearson M."/>
            <person name="Priest M."/>
            <person name="Roberts A."/>
            <person name="Saif S."/>
            <person name="Shea T."/>
            <person name="Sisk P."/>
            <person name="Sykes S."/>
            <person name="Wortman J."/>
            <person name="Nusbaum C."/>
            <person name="Birren B."/>
        </authorList>
    </citation>
    <scope>NUCLEOTIDE SEQUENCE [LARGE SCALE GENOMIC DNA]</scope>
    <source>
        <strain evidence="2">race PST-78</strain>
    </source>
</reference>
<evidence type="ECO:0000313" key="1">
    <source>
        <dbReference type="EMBL" id="KNE86610.1"/>
    </source>
</evidence>
<feature type="non-terminal residue" evidence="1">
    <location>
        <position position="131"/>
    </location>
</feature>
<evidence type="ECO:0000313" key="2">
    <source>
        <dbReference type="Proteomes" id="UP000054564"/>
    </source>
</evidence>
<protein>
    <submittedName>
        <fullName evidence="1">Uncharacterized protein</fullName>
    </submittedName>
</protein>
<dbReference type="EMBL" id="AJIL01008902">
    <property type="protein sequence ID" value="KNE86610.1"/>
    <property type="molecule type" value="Genomic_DNA"/>
</dbReference>